<evidence type="ECO:0000256" key="2">
    <source>
        <dbReference type="ARBA" id="ARBA00006484"/>
    </source>
</evidence>
<name>A0A061FYC9_THECC</name>
<dbReference type="GO" id="GO:0016491">
    <property type="term" value="F:oxidoreductase activity"/>
    <property type="evidence" value="ECO:0000318"/>
    <property type="project" value="GO_Central"/>
</dbReference>
<dbReference type="eggNOG" id="KOG1205">
    <property type="taxonomic scope" value="Eukaryota"/>
</dbReference>
<keyword evidence="4" id="KW-0752">Steroid biosynthesis</keyword>
<dbReference type="Gene3D" id="3.40.50.720">
    <property type="entry name" value="NAD(P)-binding Rossmann-like Domain"/>
    <property type="match status" value="1"/>
</dbReference>
<feature type="transmembrane region" description="Helical" evidence="8">
    <location>
        <begin position="104"/>
        <end position="127"/>
    </location>
</feature>
<dbReference type="SUPFAM" id="SSF51735">
    <property type="entry name" value="NAD(P)-binding Rossmann-fold domains"/>
    <property type="match status" value="1"/>
</dbReference>
<dbReference type="PRINTS" id="PR00081">
    <property type="entry name" value="GDHRDH"/>
</dbReference>
<keyword evidence="3" id="KW-0521">NADP</keyword>
<protein>
    <submittedName>
        <fullName evidence="9">Hydroxysteroid 11-beta-dehydrogenase 1-like protein, putative</fullName>
    </submittedName>
</protein>
<evidence type="ECO:0000313" key="10">
    <source>
        <dbReference type="Proteomes" id="UP000026915"/>
    </source>
</evidence>
<reference evidence="9 10" key="1">
    <citation type="journal article" date="2013" name="Genome Biol.">
        <title>The genome sequence of the most widely cultivated cacao type and its use to identify candidate genes regulating pod color.</title>
        <authorList>
            <person name="Motamayor J.C."/>
            <person name="Mockaitis K."/>
            <person name="Schmutz J."/>
            <person name="Haiminen N."/>
            <person name="Iii D.L."/>
            <person name="Cornejo O."/>
            <person name="Findley S.D."/>
            <person name="Zheng P."/>
            <person name="Utro F."/>
            <person name="Royaert S."/>
            <person name="Saski C."/>
            <person name="Jenkins J."/>
            <person name="Podicheti R."/>
            <person name="Zhao M."/>
            <person name="Scheffler B.E."/>
            <person name="Stack J.C."/>
            <person name="Feltus F.A."/>
            <person name="Mustiga G.M."/>
            <person name="Amores F."/>
            <person name="Phillips W."/>
            <person name="Marelli J.P."/>
            <person name="May G.D."/>
            <person name="Shapiro H."/>
            <person name="Ma J."/>
            <person name="Bustamante C.D."/>
            <person name="Schnell R.J."/>
            <person name="Main D."/>
            <person name="Gilbert D."/>
            <person name="Parida L."/>
            <person name="Kuhn D.N."/>
        </authorList>
    </citation>
    <scope>NUCLEOTIDE SEQUENCE [LARGE SCALE GENOMIC DNA]</scope>
    <source>
        <strain evidence="10">cv. Matina 1-6</strain>
    </source>
</reference>
<evidence type="ECO:0000256" key="1">
    <source>
        <dbReference type="ARBA" id="ARBA00004606"/>
    </source>
</evidence>
<dbReference type="PANTHER" id="PTHR43391">
    <property type="entry name" value="RETINOL DEHYDROGENASE-RELATED"/>
    <property type="match status" value="1"/>
</dbReference>
<accession>A0A061FYC9</accession>
<dbReference type="NCBIfam" id="NF004825">
    <property type="entry name" value="PRK06181.1"/>
    <property type="match status" value="1"/>
</dbReference>
<dbReference type="OMA" id="VWKLTTY"/>
<gene>
    <name evidence="9" type="ORF">TCM_014684</name>
</gene>
<keyword evidence="5" id="KW-0735">Signal-anchor</keyword>
<comment type="similarity">
    <text evidence="2 7">Belongs to the short-chain dehydrogenases/reductases (SDR) family.</text>
</comment>
<dbReference type="Proteomes" id="UP000026915">
    <property type="component" value="Chromosome 3"/>
</dbReference>
<dbReference type="GO" id="GO:0016020">
    <property type="term" value="C:membrane"/>
    <property type="evidence" value="ECO:0007669"/>
    <property type="project" value="UniProtKB-SubCell"/>
</dbReference>
<dbReference type="Pfam" id="PF00106">
    <property type="entry name" value="adh_short"/>
    <property type="match status" value="1"/>
</dbReference>
<evidence type="ECO:0000256" key="4">
    <source>
        <dbReference type="ARBA" id="ARBA00022955"/>
    </source>
</evidence>
<dbReference type="AlphaFoldDB" id="A0A061FYC9"/>
<keyword evidence="4" id="KW-0443">Lipid metabolism</keyword>
<evidence type="ECO:0000256" key="7">
    <source>
        <dbReference type="RuleBase" id="RU000363"/>
    </source>
</evidence>
<dbReference type="InParanoid" id="A0A061FYC9"/>
<keyword evidence="10" id="KW-1185">Reference proteome</keyword>
<dbReference type="Gramene" id="EOY22540">
    <property type="protein sequence ID" value="EOY22540"/>
    <property type="gene ID" value="TCM_014684"/>
</dbReference>
<dbReference type="EMBL" id="CM001881">
    <property type="protein sequence ID" value="EOY22540.1"/>
    <property type="molecule type" value="Genomic_DNA"/>
</dbReference>
<evidence type="ECO:0000256" key="8">
    <source>
        <dbReference type="SAM" id="Phobius"/>
    </source>
</evidence>
<keyword evidence="4" id="KW-0444">Lipid biosynthesis</keyword>
<keyword evidence="8" id="KW-0812">Transmembrane</keyword>
<feature type="transmembrane region" description="Helical" evidence="8">
    <location>
        <begin position="71"/>
        <end position="92"/>
    </location>
</feature>
<evidence type="ECO:0000256" key="6">
    <source>
        <dbReference type="ARBA" id="ARBA00023002"/>
    </source>
</evidence>
<dbReference type="InterPro" id="IPR036291">
    <property type="entry name" value="NAD(P)-bd_dom_sf"/>
</dbReference>
<dbReference type="GO" id="GO:0005829">
    <property type="term" value="C:cytosol"/>
    <property type="evidence" value="ECO:0000318"/>
    <property type="project" value="GO_Central"/>
</dbReference>
<dbReference type="STRING" id="3641.A0A061FYC9"/>
<feature type="transmembrane region" description="Helical" evidence="8">
    <location>
        <begin position="41"/>
        <end position="59"/>
    </location>
</feature>
<dbReference type="InterPro" id="IPR020904">
    <property type="entry name" value="Sc_DH/Rdtase_CS"/>
</dbReference>
<dbReference type="HOGENOM" id="CLU_010194_2_1_1"/>
<dbReference type="PROSITE" id="PS00061">
    <property type="entry name" value="ADH_SHORT"/>
    <property type="match status" value="1"/>
</dbReference>
<dbReference type="InterPro" id="IPR002347">
    <property type="entry name" value="SDR_fam"/>
</dbReference>
<evidence type="ECO:0000256" key="5">
    <source>
        <dbReference type="ARBA" id="ARBA00022968"/>
    </source>
</evidence>
<keyword evidence="8" id="KW-1133">Transmembrane helix</keyword>
<keyword evidence="6" id="KW-0560">Oxidoreductase</keyword>
<evidence type="ECO:0000256" key="3">
    <source>
        <dbReference type="ARBA" id="ARBA00022857"/>
    </source>
</evidence>
<dbReference type="GO" id="GO:0006694">
    <property type="term" value="P:steroid biosynthetic process"/>
    <property type="evidence" value="ECO:0007669"/>
    <property type="project" value="UniProtKB-KW"/>
</dbReference>
<evidence type="ECO:0000313" key="9">
    <source>
        <dbReference type="EMBL" id="EOY22540.1"/>
    </source>
</evidence>
<dbReference type="PRINTS" id="PR00080">
    <property type="entry name" value="SDRFAMILY"/>
</dbReference>
<proteinExistence type="inferred from homology"/>
<keyword evidence="8" id="KW-0472">Membrane</keyword>
<sequence length="407" mass="44693">MVSTIESSKKRVLKKLESLRKSVTAAYSVERNRTQTPRVRVAIFILSNPLPTLLTPLPAHKKSCLFHVSPLIDYSTSVIILVLQGASFSIQLQTAKAMDFIHKLINILFPPIAILLLLFFLPPYLIFKYFSYIIRSFCSENVAGKVVLITGASSGIGEHLAYEYARKGARLALIARREDRLCVVADESRRLGSPDVVVIPADVSKLEDCKRFIDKAVNYFGRLDHLASNAAIVKLGLFEDVTQISEFAPTMSTNFWGSAYGTHFAVPHLRKSKGKIIVIASVAGWAPLPKTSFYNAGKAALISFYETLRVEFGSDIGITIVTPGLIKTDMVQGEAFTSEVQVGFIPGESAEGCAKAIVASACRGDRCLTEPSWYRVGPLLKMLCPELLEWACRLTLVGRPGSSKKTS</sequence>
<dbReference type="PANTHER" id="PTHR43391:SF90">
    <property type="entry name" value="11-BETA-HYDROXYSTEROID DEHYDROGENASE-LIKE 4A-RELATED"/>
    <property type="match status" value="1"/>
</dbReference>
<comment type="subcellular location">
    <subcellularLocation>
        <location evidence="1">Membrane</location>
        <topology evidence="1">Single-pass type II membrane protein</topology>
    </subcellularLocation>
</comment>
<organism evidence="9 10">
    <name type="scientific">Theobroma cacao</name>
    <name type="common">Cacao</name>
    <name type="synonym">Cocoa</name>
    <dbReference type="NCBI Taxonomy" id="3641"/>
    <lineage>
        <taxon>Eukaryota</taxon>
        <taxon>Viridiplantae</taxon>
        <taxon>Streptophyta</taxon>
        <taxon>Embryophyta</taxon>
        <taxon>Tracheophyta</taxon>
        <taxon>Spermatophyta</taxon>
        <taxon>Magnoliopsida</taxon>
        <taxon>eudicotyledons</taxon>
        <taxon>Gunneridae</taxon>
        <taxon>Pentapetalae</taxon>
        <taxon>rosids</taxon>
        <taxon>malvids</taxon>
        <taxon>Malvales</taxon>
        <taxon>Malvaceae</taxon>
        <taxon>Byttnerioideae</taxon>
        <taxon>Theobroma</taxon>
    </lineage>
</organism>